<dbReference type="CDD" id="cd04301">
    <property type="entry name" value="NAT_SF"/>
    <property type="match status" value="1"/>
</dbReference>
<dbReference type="InterPro" id="IPR016181">
    <property type="entry name" value="Acyl_CoA_acyltransferase"/>
</dbReference>
<dbReference type="PANTHER" id="PTHR43451:SF1">
    <property type="entry name" value="ACETYLTRANSFERASE"/>
    <property type="match status" value="1"/>
</dbReference>
<evidence type="ECO:0000313" key="2">
    <source>
        <dbReference type="EMBL" id="BEQ15301.1"/>
    </source>
</evidence>
<dbReference type="KEGG" id="dmp:FAK_23670"/>
<dbReference type="PANTHER" id="PTHR43451">
    <property type="entry name" value="ACETYLTRANSFERASE (GNAT) FAMILY PROTEIN"/>
    <property type="match status" value="1"/>
</dbReference>
<evidence type="ECO:0000259" key="1">
    <source>
        <dbReference type="PROSITE" id="PS51186"/>
    </source>
</evidence>
<dbReference type="InterPro" id="IPR052564">
    <property type="entry name" value="N-acetyltrans/Recomb-assoc"/>
</dbReference>
<protein>
    <submittedName>
        <fullName evidence="2">N-acetyltransferase</fullName>
    </submittedName>
</protein>
<dbReference type="Gene3D" id="3.40.630.30">
    <property type="match status" value="1"/>
</dbReference>
<dbReference type="EMBL" id="AP028679">
    <property type="protein sequence ID" value="BEQ15301.1"/>
    <property type="molecule type" value="Genomic_DNA"/>
</dbReference>
<accession>A0AAU9EDT5</accession>
<sequence length="165" mass="18325">MGVMDQMKIRPLDPGEEATASQLVVRVFNRFVAPRFPPEGREEFLSYATPEALAQRLEEGNLMLAAWNGARLAAFVEMREPGHIALFFTEDASQGQGLGKHLLRRALELYRQQKGAIERVTVNASPNALEAYRRLGFEPTAEMQTHNGISFVPMALAMGIQTGHT</sequence>
<reference evidence="3" key="1">
    <citation type="journal article" date="2023" name="Arch. Microbiol.">
        <title>Desulfoferula mesophilus gen. nov. sp. nov., a mesophilic sulfate-reducing bacterium isolated from a brackish lake sediment.</title>
        <authorList>
            <person name="Watanabe T."/>
            <person name="Yabe T."/>
            <person name="Tsuji J.M."/>
            <person name="Fukui M."/>
        </authorList>
    </citation>
    <scope>NUCLEOTIDE SEQUENCE [LARGE SCALE GENOMIC DNA]</scope>
    <source>
        <strain evidence="3">12FAK</strain>
    </source>
</reference>
<feature type="domain" description="N-acetyltransferase" evidence="1">
    <location>
        <begin position="23"/>
        <end position="159"/>
    </location>
</feature>
<keyword evidence="3" id="KW-1185">Reference proteome</keyword>
<dbReference type="Pfam" id="PF13673">
    <property type="entry name" value="Acetyltransf_10"/>
    <property type="match status" value="1"/>
</dbReference>
<dbReference type="Proteomes" id="UP001366166">
    <property type="component" value="Chromosome"/>
</dbReference>
<proteinExistence type="predicted"/>
<dbReference type="InterPro" id="IPR000182">
    <property type="entry name" value="GNAT_dom"/>
</dbReference>
<evidence type="ECO:0000313" key="3">
    <source>
        <dbReference type="Proteomes" id="UP001366166"/>
    </source>
</evidence>
<organism evidence="2 3">
    <name type="scientific">Desulfoferula mesophila</name>
    <dbReference type="NCBI Taxonomy" id="3058419"/>
    <lineage>
        <taxon>Bacteria</taxon>
        <taxon>Pseudomonadati</taxon>
        <taxon>Thermodesulfobacteriota</taxon>
        <taxon>Desulfarculia</taxon>
        <taxon>Desulfarculales</taxon>
        <taxon>Desulfarculaceae</taxon>
        <taxon>Desulfoferula</taxon>
    </lineage>
</organism>
<dbReference type="RefSeq" id="WP_338599520.1">
    <property type="nucleotide sequence ID" value="NZ_AP028679.1"/>
</dbReference>
<gene>
    <name evidence="2" type="ORF">FAK_23670</name>
</gene>
<dbReference type="SUPFAM" id="SSF55729">
    <property type="entry name" value="Acyl-CoA N-acyltransferases (Nat)"/>
    <property type="match status" value="1"/>
</dbReference>
<dbReference type="PROSITE" id="PS51186">
    <property type="entry name" value="GNAT"/>
    <property type="match status" value="1"/>
</dbReference>
<name>A0AAU9EDT5_9BACT</name>
<dbReference type="GO" id="GO:0016747">
    <property type="term" value="F:acyltransferase activity, transferring groups other than amino-acyl groups"/>
    <property type="evidence" value="ECO:0007669"/>
    <property type="project" value="InterPro"/>
</dbReference>
<dbReference type="AlphaFoldDB" id="A0AAU9EDT5"/>